<sequence length="366" mass="41749">MRKITLLAGLLLQFTMMANAQQPASPPLHPDGSLPERTFEVFWQTFEDHYAFFKLRKVDWKAAYAQYRPQVMSSTTDDSLFHILSRMVTPFQDDHINVIIPGKRQFRSDKPSQFLSEFPKGEMTGRFWSMVDESLASSGFGKLHTAGEKFRDIPLFSFARTKDVGYIRFRRSFSSAEEDDSNKDAVVAGKLLDSILNTFKDTRALIIDVRANIGGNDEFSYAMAGRFARKRVHGHYKQTRNGGYEDFGPREDWYIEPKGVAYHHPVMVLTNDQTASAADVFAMIMKTLPQVKLVGNHTLGIYSDMYGFELPNKWQVSLSNQRYYTSKGECYEGKGTPTDIQVLNTRKDLEEKSDPVLKRALAELSK</sequence>
<dbReference type="PANTHER" id="PTHR11261:SF3">
    <property type="entry name" value="RETINOL-BINDING PROTEIN 3"/>
    <property type="match status" value="1"/>
</dbReference>
<protein>
    <submittedName>
        <fullName evidence="3">S41 family peptidase</fullName>
    </submittedName>
</protein>
<accession>A0ABS7G5G4</accession>
<dbReference type="Proteomes" id="UP000812961">
    <property type="component" value="Unassembled WGS sequence"/>
</dbReference>
<evidence type="ECO:0000313" key="4">
    <source>
        <dbReference type="Proteomes" id="UP000812961"/>
    </source>
</evidence>
<dbReference type="SMART" id="SM00245">
    <property type="entry name" value="TSPc"/>
    <property type="match status" value="1"/>
</dbReference>
<dbReference type="SUPFAM" id="SSF52096">
    <property type="entry name" value="ClpP/crotonase"/>
    <property type="match status" value="1"/>
</dbReference>
<feature type="signal peptide" evidence="1">
    <location>
        <begin position="1"/>
        <end position="20"/>
    </location>
</feature>
<dbReference type="Pfam" id="PF14684">
    <property type="entry name" value="Tricorn_C1"/>
    <property type="match status" value="1"/>
</dbReference>
<organism evidence="3 4">
    <name type="scientific">Chitinophaga rhizophila</name>
    <dbReference type="NCBI Taxonomy" id="2866212"/>
    <lineage>
        <taxon>Bacteria</taxon>
        <taxon>Pseudomonadati</taxon>
        <taxon>Bacteroidota</taxon>
        <taxon>Chitinophagia</taxon>
        <taxon>Chitinophagales</taxon>
        <taxon>Chitinophagaceae</taxon>
        <taxon>Chitinophaga</taxon>
    </lineage>
</organism>
<keyword evidence="1" id="KW-0732">Signal</keyword>
<evidence type="ECO:0000313" key="3">
    <source>
        <dbReference type="EMBL" id="MBW8682863.1"/>
    </source>
</evidence>
<feature type="domain" description="Tail specific protease" evidence="2">
    <location>
        <begin position="148"/>
        <end position="343"/>
    </location>
</feature>
<gene>
    <name evidence="3" type="ORF">K1Y79_00835</name>
</gene>
<dbReference type="InterPro" id="IPR029045">
    <property type="entry name" value="ClpP/crotonase-like_dom_sf"/>
</dbReference>
<dbReference type="EMBL" id="JAICCF010000001">
    <property type="protein sequence ID" value="MBW8682863.1"/>
    <property type="molecule type" value="Genomic_DNA"/>
</dbReference>
<feature type="chain" id="PRO_5046465611" evidence="1">
    <location>
        <begin position="21"/>
        <end position="366"/>
    </location>
</feature>
<dbReference type="Pfam" id="PF03572">
    <property type="entry name" value="Peptidase_S41"/>
    <property type="match status" value="1"/>
</dbReference>
<comment type="caution">
    <text evidence="3">The sequence shown here is derived from an EMBL/GenBank/DDBJ whole genome shotgun (WGS) entry which is preliminary data.</text>
</comment>
<evidence type="ECO:0000259" key="2">
    <source>
        <dbReference type="SMART" id="SM00245"/>
    </source>
</evidence>
<keyword evidence="4" id="KW-1185">Reference proteome</keyword>
<reference evidence="3 4" key="1">
    <citation type="submission" date="2021-08" db="EMBL/GenBank/DDBJ databases">
        <title>The genome sequence of Chitinophaga sp. B61.</title>
        <authorList>
            <person name="Zhang X."/>
        </authorList>
    </citation>
    <scope>NUCLEOTIDE SEQUENCE [LARGE SCALE GENOMIC DNA]</scope>
    <source>
        <strain evidence="3 4">B61</strain>
    </source>
</reference>
<evidence type="ECO:0000256" key="1">
    <source>
        <dbReference type="SAM" id="SignalP"/>
    </source>
</evidence>
<dbReference type="RefSeq" id="WP_220248100.1">
    <property type="nucleotide sequence ID" value="NZ_JAICCF010000001.1"/>
</dbReference>
<dbReference type="PANTHER" id="PTHR11261">
    <property type="entry name" value="INTERPHOTORECEPTOR RETINOID-BINDING PROTEIN"/>
    <property type="match status" value="1"/>
</dbReference>
<proteinExistence type="predicted"/>
<dbReference type="InterPro" id="IPR005151">
    <property type="entry name" value="Tail-specific_protease"/>
</dbReference>
<name>A0ABS7G5G4_9BACT</name>
<dbReference type="Gene3D" id="3.30.750.44">
    <property type="match status" value="1"/>
</dbReference>
<dbReference type="CDD" id="cd07563">
    <property type="entry name" value="Peptidase_S41_IRBP"/>
    <property type="match status" value="1"/>
</dbReference>
<dbReference type="InterPro" id="IPR028204">
    <property type="entry name" value="Tricorn_C1"/>
</dbReference>
<dbReference type="Gene3D" id="3.90.226.10">
    <property type="entry name" value="2-enoyl-CoA Hydratase, Chain A, domain 1"/>
    <property type="match status" value="1"/>
</dbReference>